<dbReference type="NCBIfam" id="NF040646">
    <property type="entry name" value="HPT_Archaea"/>
    <property type="match status" value="1"/>
</dbReference>
<dbReference type="STRING" id="694430.Natoc_1410"/>
<dbReference type="OrthoDB" id="8323at2157"/>
<dbReference type="Pfam" id="PF00156">
    <property type="entry name" value="Pribosyltran"/>
    <property type="match status" value="1"/>
</dbReference>
<gene>
    <name evidence="4" type="ORF">Natoc_1410</name>
</gene>
<dbReference type="InterPro" id="IPR029057">
    <property type="entry name" value="PRTase-like"/>
</dbReference>
<keyword evidence="1 4" id="KW-0808">Transferase</keyword>
<sequence length="186" mass="20253">MDPTLEPLARSLRAAPVVDRDGYDYFVHGVTDGVPLVEPDVLEAVVDGFRERIDFEDVDVLVAPEAMGIHHATALSTATGVPFVVVRKRSYGFPDEVAIHQETGYGESELFLNGVEAGDRVILVDDVLSTGGTIEAVCTALEDVGTELVDVAVVLRRIDRDREGFDRSVTALFDVRVVDGRLEIVE</sequence>
<keyword evidence="4" id="KW-0328">Glycosyltransferase</keyword>
<dbReference type="GO" id="GO:0003999">
    <property type="term" value="F:adenine phosphoribosyltransferase activity"/>
    <property type="evidence" value="ECO:0007669"/>
    <property type="project" value="UniProtKB-EC"/>
</dbReference>
<accession>L0JW19</accession>
<dbReference type="NCBIfam" id="NF002635">
    <property type="entry name" value="PRK02304.1-4"/>
    <property type="match status" value="1"/>
</dbReference>
<evidence type="ECO:0000313" key="5">
    <source>
        <dbReference type="Proteomes" id="UP000010878"/>
    </source>
</evidence>
<dbReference type="eggNOG" id="arCOG00030">
    <property type="taxonomic scope" value="Archaea"/>
</dbReference>
<proteinExistence type="predicted"/>
<keyword evidence="5" id="KW-1185">Reference proteome</keyword>
<dbReference type="EMBL" id="CP003929">
    <property type="protein sequence ID" value="AGB37222.1"/>
    <property type="molecule type" value="Genomic_DNA"/>
</dbReference>
<dbReference type="InterPro" id="IPR050118">
    <property type="entry name" value="Pur/Pyrimidine_PRTase"/>
</dbReference>
<dbReference type="HOGENOM" id="CLU_126376_0_0_2"/>
<keyword evidence="2" id="KW-0660">Purine salvage</keyword>
<organism evidence="4 5">
    <name type="scientific">Natronococcus occultus SP4</name>
    <dbReference type="NCBI Taxonomy" id="694430"/>
    <lineage>
        <taxon>Archaea</taxon>
        <taxon>Methanobacteriati</taxon>
        <taxon>Methanobacteriota</taxon>
        <taxon>Stenosarchaea group</taxon>
        <taxon>Halobacteria</taxon>
        <taxon>Halobacteriales</taxon>
        <taxon>Natrialbaceae</taxon>
        <taxon>Natronococcus</taxon>
    </lineage>
</organism>
<dbReference type="SUPFAM" id="SSF53271">
    <property type="entry name" value="PRTase-like"/>
    <property type="match status" value="1"/>
</dbReference>
<evidence type="ECO:0000313" key="4">
    <source>
        <dbReference type="EMBL" id="AGB37222.1"/>
    </source>
</evidence>
<protein>
    <submittedName>
        <fullName evidence="4">PRPP-binding protein, adenine/guanine phosphoribosyltransferase</fullName>
        <ecNumber evidence="4">2.4.2.7</ecNumber>
    </submittedName>
</protein>
<dbReference type="KEGG" id="nou:Natoc_1410"/>
<dbReference type="InterPro" id="IPR000836">
    <property type="entry name" value="PRTase_dom"/>
</dbReference>
<dbReference type="RefSeq" id="WP_015320672.1">
    <property type="nucleotide sequence ID" value="NC_019974.1"/>
</dbReference>
<feature type="domain" description="Phosphoribosyltransferase" evidence="3">
    <location>
        <begin position="55"/>
        <end position="160"/>
    </location>
</feature>
<dbReference type="InterPro" id="IPR026597">
    <property type="entry name" value="HGPRTase-like"/>
</dbReference>
<evidence type="ECO:0000259" key="3">
    <source>
        <dbReference type="Pfam" id="PF00156"/>
    </source>
</evidence>
<evidence type="ECO:0000256" key="1">
    <source>
        <dbReference type="ARBA" id="ARBA00022679"/>
    </source>
</evidence>
<dbReference type="AlphaFoldDB" id="L0JW19"/>
<dbReference type="CDD" id="cd06223">
    <property type="entry name" value="PRTases_typeI"/>
    <property type="match status" value="1"/>
</dbReference>
<dbReference type="GeneID" id="14404494"/>
<name>L0JW19_9EURY</name>
<dbReference type="PANTHER" id="PTHR43864:SF1">
    <property type="entry name" value="XANTHINE PHOSPHORIBOSYLTRANSFERASE"/>
    <property type="match status" value="1"/>
</dbReference>
<dbReference type="Gene3D" id="3.40.50.2020">
    <property type="match status" value="1"/>
</dbReference>
<dbReference type="EC" id="2.4.2.7" evidence="4"/>
<dbReference type="GO" id="GO:0006166">
    <property type="term" value="P:purine ribonucleoside salvage"/>
    <property type="evidence" value="ECO:0007669"/>
    <property type="project" value="UniProtKB-KW"/>
</dbReference>
<reference evidence="4 5" key="1">
    <citation type="submission" date="2012-11" db="EMBL/GenBank/DDBJ databases">
        <title>FINISHED of Natronococcus occultus SP4, DSM 3396.</title>
        <authorList>
            <consortium name="DOE Joint Genome Institute"/>
            <person name="Eisen J."/>
            <person name="Huntemann M."/>
            <person name="Wei C.-L."/>
            <person name="Han J."/>
            <person name="Detter J.C."/>
            <person name="Han C."/>
            <person name="Tapia R."/>
            <person name="Chen A."/>
            <person name="Kyrpides N."/>
            <person name="Mavromatis K."/>
            <person name="Markowitz V."/>
            <person name="Szeto E."/>
            <person name="Ivanova N."/>
            <person name="Mikhailova N."/>
            <person name="Ovchinnikova G."/>
            <person name="Pagani I."/>
            <person name="Pati A."/>
            <person name="Goodwin L."/>
            <person name="Nordberg H.P."/>
            <person name="Cantor M.N."/>
            <person name="Hua S.X."/>
            <person name="Woyke T."/>
            <person name="Eisen J."/>
            <person name="Klenk H.-P."/>
            <person name="Klenk H.-P."/>
        </authorList>
    </citation>
    <scope>NUCLEOTIDE SEQUENCE [LARGE SCALE GENOMIC DNA]</scope>
    <source>
        <strain evidence="4 5">SP4</strain>
    </source>
</reference>
<dbReference type="PANTHER" id="PTHR43864">
    <property type="entry name" value="HYPOXANTHINE/GUANINE PHOSPHORIBOSYLTRANSFERASE"/>
    <property type="match status" value="1"/>
</dbReference>
<dbReference type="Proteomes" id="UP000010878">
    <property type="component" value="Chromosome"/>
</dbReference>
<evidence type="ECO:0000256" key="2">
    <source>
        <dbReference type="ARBA" id="ARBA00022726"/>
    </source>
</evidence>